<feature type="region of interest" description="Disordered" evidence="1">
    <location>
        <begin position="356"/>
        <end position="378"/>
    </location>
</feature>
<proteinExistence type="predicted"/>
<organism evidence="3 4">
    <name type="scientific">Solanum stoloniferum</name>
    <dbReference type="NCBI Taxonomy" id="62892"/>
    <lineage>
        <taxon>Eukaryota</taxon>
        <taxon>Viridiplantae</taxon>
        <taxon>Streptophyta</taxon>
        <taxon>Embryophyta</taxon>
        <taxon>Tracheophyta</taxon>
        <taxon>Spermatophyta</taxon>
        <taxon>Magnoliopsida</taxon>
        <taxon>eudicotyledons</taxon>
        <taxon>Gunneridae</taxon>
        <taxon>Pentapetalae</taxon>
        <taxon>asterids</taxon>
        <taxon>lamiids</taxon>
        <taxon>Solanales</taxon>
        <taxon>Solanaceae</taxon>
        <taxon>Solanoideae</taxon>
        <taxon>Solaneae</taxon>
        <taxon>Solanum</taxon>
    </lineage>
</organism>
<dbReference type="EMBL" id="JBJKTR010000014">
    <property type="protein sequence ID" value="KAL3344416.1"/>
    <property type="molecule type" value="Genomic_DNA"/>
</dbReference>
<keyword evidence="4" id="KW-1185">Reference proteome</keyword>
<dbReference type="InterPro" id="IPR029472">
    <property type="entry name" value="Copia-like_N"/>
</dbReference>
<feature type="region of interest" description="Disordered" evidence="1">
    <location>
        <begin position="268"/>
        <end position="311"/>
    </location>
</feature>
<feature type="compositionally biased region" description="Gly residues" evidence="1">
    <location>
        <begin position="278"/>
        <end position="292"/>
    </location>
</feature>
<sequence length="451" mass="49037">MVISEGINSGSNASTAASREVICDSHHPLYLQSSDTPGSSLVSLQLTGSENYSLWSKSMKIGLLGKGKIGFVNGTSSKDKFPSSLHTLWEKCNAIVLSWIMIYVSRDLLSGIVYASSAQQVWIDLKERFDKVDGSRIFYLHKEIATLSKGISSISTYYSRLKELWMEFDSLMPVPGCTCTESQVYAVHFEYQRLMQFLLGLNESYNQCRSQIMMMDPAPSVNKAYSLVISEESQRILGKANSVGDVSPQSSNLNEALAFFNGNNTHQSFSGSTTRGSSSGGAGSGSGIGGSGSNFRPGAGSGSSIGGSNFRPRKSSNSHLYCDYCNWKGHIRAQCYKLHGYLADWKGKRRSFPSSANLIDSTTSTSTPSGGGNSTTGVSHAFMTNIPPAQPQPHPHFSHQQYMQILQLLDSGHGKTDIDSTVRTTGKLSTDKWIIDSGASKHMVHNLHKLT</sequence>
<dbReference type="PANTHER" id="PTHR37610:SF86">
    <property type="entry name" value="RETROTRANSPOSON COPIA-LIKE N-TERMINAL DOMAIN-CONTAINING PROTEIN"/>
    <property type="match status" value="1"/>
</dbReference>
<accession>A0ABD2SKS7</accession>
<comment type="caution">
    <text evidence="3">The sequence shown here is derived from an EMBL/GenBank/DDBJ whole genome shotgun (WGS) entry which is preliminary data.</text>
</comment>
<dbReference type="PANTHER" id="PTHR37610">
    <property type="entry name" value="CCHC-TYPE DOMAIN-CONTAINING PROTEIN"/>
    <property type="match status" value="1"/>
</dbReference>
<feature type="domain" description="Retrotransposon Copia-like N-terminal" evidence="2">
    <location>
        <begin position="33"/>
        <end position="78"/>
    </location>
</feature>
<evidence type="ECO:0000256" key="1">
    <source>
        <dbReference type="SAM" id="MobiDB-lite"/>
    </source>
</evidence>
<protein>
    <recommendedName>
        <fullName evidence="2">Retrotransposon Copia-like N-terminal domain-containing protein</fullName>
    </recommendedName>
</protein>
<evidence type="ECO:0000259" key="2">
    <source>
        <dbReference type="Pfam" id="PF14244"/>
    </source>
</evidence>
<evidence type="ECO:0000313" key="3">
    <source>
        <dbReference type="EMBL" id="KAL3344417.1"/>
    </source>
</evidence>
<name>A0ABD2SKS7_9SOLN</name>
<dbReference type="AlphaFoldDB" id="A0ABD2SKS7"/>
<dbReference type="Proteomes" id="UP001627284">
    <property type="component" value="Unassembled WGS sequence"/>
</dbReference>
<dbReference type="EMBL" id="JBJKTR010000014">
    <property type="protein sequence ID" value="KAL3344418.1"/>
    <property type="molecule type" value="Genomic_DNA"/>
</dbReference>
<dbReference type="Pfam" id="PF14244">
    <property type="entry name" value="Retrotran_gag_3"/>
    <property type="match status" value="1"/>
</dbReference>
<feature type="compositionally biased region" description="Low complexity" evidence="1">
    <location>
        <begin position="268"/>
        <end position="277"/>
    </location>
</feature>
<gene>
    <name evidence="3" type="ORF">AABB24_023717</name>
</gene>
<dbReference type="EMBL" id="JBJKTR010000014">
    <property type="protein sequence ID" value="KAL3344417.1"/>
    <property type="molecule type" value="Genomic_DNA"/>
</dbReference>
<reference evidence="3 4" key="1">
    <citation type="submission" date="2024-05" db="EMBL/GenBank/DDBJ databases">
        <title>De novo assembly of an allotetraploid wild potato.</title>
        <authorList>
            <person name="Hosaka A.J."/>
        </authorList>
    </citation>
    <scope>NUCLEOTIDE SEQUENCE [LARGE SCALE GENOMIC DNA]</scope>
    <source>
        <tissue evidence="3">Young leaves</tissue>
    </source>
</reference>
<evidence type="ECO:0000313" key="4">
    <source>
        <dbReference type="Proteomes" id="UP001627284"/>
    </source>
</evidence>